<dbReference type="EMBL" id="CP102173">
    <property type="protein sequence ID" value="UUP15417.1"/>
    <property type="molecule type" value="Genomic_DNA"/>
</dbReference>
<proteinExistence type="predicted"/>
<dbReference type="SUPFAM" id="SSF56988">
    <property type="entry name" value="Anthrax protective antigen"/>
    <property type="match status" value="1"/>
</dbReference>
<dbReference type="SMART" id="SM00758">
    <property type="entry name" value="PA14"/>
    <property type="match status" value="1"/>
</dbReference>
<reference evidence="2 3" key="1">
    <citation type="submission" date="2022-08" db="EMBL/GenBank/DDBJ databases">
        <title>novel species in genus Aeromicrobium.</title>
        <authorList>
            <person name="Ye L."/>
        </authorList>
    </citation>
    <scope>NUCLEOTIDE SEQUENCE [LARGE SCALE GENOMIC DNA]</scope>
    <source>
        <strain evidence="3">zg-Y1379</strain>
    </source>
</reference>
<evidence type="ECO:0000259" key="1">
    <source>
        <dbReference type="PROSITE" id="PS51820"/>
    </source>
</evidence>
<evidence type="ECO:0000313" key="3">
    <source>
        <dbReference type="Proteomes" id="UP001316184"/>
    </source>
</evidence>
<name>A0ABY5MF91_9ACTN</name>
<dbReference type="Gene3D" id="2.60.60.40">
    <property type="match status" value="1"/>
</dbReference>
<gene>
    <name evidence="2" type="ORF">NQV15_08915</name>
</gene>
<dbReference type="Pfam" id="PF07691">
    <property type="entry name" value="PA14"/>
    <property type="match status" value="1"/>
</dbReference>
<keyword evidence="3" id="KW-1185">Reference proteome</keyword>
<dbReference type="RefSeq" id="WP_257125115.1">
    <property type="nucleotide sequence ID" value="NZ_CP102173.1"/>
</dbReference>
<accession>A0ABY5MF91</accession>
<evidence type="ECO:0000313" key="2">
    <source>
        <dbReference type="EMBL" id="UUP15417.1"/>
    </source>
</evidence>
<dbReference type="InterPro" id="IPR011658">
    <property type="entry name" value="PA14_dom"/>
</dbReference>
<dbReference type="PROSITE" id="PS51820">
    <property type="entry name" value="PA14"/>
    <property type="match status" value="1"/>
</dbReference>
<organism evidence="2 3">
    <name type="scientific">Aeromicrobium wangtongii</name>
    <dbReference type="NCBI Taxonomy" id="2969247"/>
    <lineage>
        <taxon>Bacteria</taxon>
        <taxon>Bacillati</taxon>
        <taxon>Actinomycetota</taxon>
        <taxon>Actinomycetes</taxon>
        <taxon>Propionibacteriales</taxon>
        <taxon>Nocardioidaceae</taxon>
        <taxon>Aeromicrobium</taxon>
    </lineage>
</organism>
<dbReference type="Proteomes" id="UP001316184">
    <property type="component" value="Chromosome"/>
</dbReference>
<dbReference type="Pfam" id="PF16841">
    <property type="entry name" value="CBM60"/>
    <property type="match status" value="1"/>
</dbReference>
<dbReference type="InterPro" id="IPR037524">
    <property type="entry name" value="PA14/GLEYA"/>
</dbReference>
<dbReference type="InterPro" id="IPR031768">
    <property type="entry name" value="CBM60_xylan-bd"/>
</dbReference>
<protein>
    <submittedName>
        <fullName evidence="2">PA14 domain-containing protein</fullName>
    </submittedName>
</protein>
<sequence length="513" mass="54144">MLWSPGDLAMPVTTTTTTSVTVRARALLCQGAPVLTARLDGTTLGAIEVTSTEFTEFNVGATTTPGSHQLTFTYDNDFADRTCDRSVSIDSVVISDACGVNQYRARYYNNTSLEGAPALTRCENAPGGSFTGSPAPGVDADNFSVDFEGTINFPTSDTYALSSTLGNVGARAWLDGTLVDDSWTAESWTTQRSTRFVTAGHHTVRAAYFSTTGDANYGFVAARESLGTNAGTGNYFAADSIWNTPLPATATVDPRSAGWVAQLDAAVDGVSMNSTDWTTTVYNAPAGTPTTDVAITNNGTSLTIPWQSWWSPTADSDGHIAIIDDATGCLYEFQSFDRDAMTAIASASYNVATGSGNHIAGPAHSGGETSYLAGMITPQDMDAGVIDHALRYAMPNNAPTFVYPGTRSDGSELDGVPEGTRMRLDPAIDVDDPALALTPAQRMVARALQTYGGFNADSSSSFALYARSTADGTSYSVPPEPLPDSLVSRMQFLTPEASSVPMFFDRADDTSCQ</sequence>
<feature type="domain" description="PA14" evidence="1">
    <location>
        <begin position="98"/>
        <end position="257"/>
    </location>
</feature>